<dbReference type="InterPro" id="IPR013579">
    <property type="entry name" value="FAST_2"/>
</dbReference>
<reference evidence="5 6" key="1">
    <citation type="submission" date="2024-09" db="EMBL/GenBank/DDBJ databases">
        <title>A chromosome-level genome assembly of Gray's grenadier anchovy, Coilia grayii.</title>
        <authorList>
            <person name="Fu Z."/>
        </authorList>
    </citation>
    <scope>NUCLEOTIDE SEQUENCE [LARGE SCALE GENOMIC DNA]</scope>
    <source>
        <strain evidence="5">G4</strain>
        <tissue evidence="5">Muscle</tissue>
    </source>
</reference>
<comment type="subcellular location">
    <subcellularLocation>
        <location evidence="1">Mitochondrion</location>
    </subcellularLocation>
</comment>
<dbReference type="InterPro" id="IPR010622">
    <property type="entry name" value="FAST_Leu-rich"/>
</dbReference>
<accession>A0ABD1KP00</accession>
<evidence type="ECO:0000256" key="2">
    <source>
        <dbReference type="ARBA" id="ARBA00023128"/>
    </source>
</evidence>
<evidence type="ECO:0000313" key="5">
    <source>
        <dbReference type="EMBL" id="KAL2100518.1"/>
    </source>
</evidence>
<evidence type="ECO:0000313" key="6">
    <source>
        <dbReference type="Proteomes" id="UP001591681"/>
    </source>
</evidence>
<evidence type="ECO:0000256" key="3">
    <source>
        <dbReference type="SAM" id="MobiDB-lite"/>
    </source>
</evidence>
<organism evidence="5 6">
    <name type="scientific">Coilia grayii</name>
    <name type="common">Gray's grenadier anchovy</name>
    <dbReference type="NCBI Taxonomy" id="363190"/>
    <lineage>
        <taxon>Eukaryota</taxon>
        <taxon>Metazoa</taxon>
        <taxon>Chordata</taxon>
        <taxon>Craniata</taxon>
        <taxon>Vertebrata</taxon>
        <taxon>Euteleostomi</taxon>
        <taxon>Actinopterygii</taxon>
        <taxon>Neopterygii</taxon>
        <taxon>Teleostei</taxon>
        <taxon>Clupei</taxon>
        <taxon>Clupeiformes</taxon>
        <taxon>Clupeoidei</taxon>
        <taxon>Engraulidae</taxon>
        <taxon>Coilinae</taxon>
        <taxon>Coilia</taxon>
    </lineage>
</organism>
<dbReference type="Pfam" id="PF08368">
    <property type="entry name" value="FAST_2"/>
    <property type="match status" value="1"/>
</dbReference>
<dbReference type="EMBL" id="JBHFQA010000004">
    <property type="protein sequence ID" value="KAL2100518.1"/>
    <property type="molecule type" value="Genomic_DNA"/>
</dbReference>
<keyword evidence="6" id="KW-1185">Reference proteome</keyword>
<gene>
    <name evidence="5" type="ORF">ACEWY4_004912</name>
</gene>
<feature type="domain" description="RAP" evidence="4">
    <location>
        <begin position="743"/>
        <end position="803"/>
    </location>
</feature>
<dbReference type="Proteomes" id="UP001591681">
    <property type="component" value="Unassembled WGS sequence"/>
</dbReference>
<dbReference type="PANTHER" id="PTHR21228">
    <property type="entry name" value="FAST LEU-RICH DOMAIN-CONTAINING"/>
    <property type="match status" value="1"/>
</dbReference>
<name>A0ABD1KP00_9TELE</name>
<keyword evidence="2" id="KW-0496">Mitochondrion</keyword>
<protein>
    <recommendedName>
        <fullName evidence="4">RAP domain-containing protein</fullName>
    </recommendedName>
</protein>
<dbReference type="SMART" id="SM00952">
    <property type="entry name" value="RAP"/>
    <property type="match status" value="1"/>
</dbReference>
<feature type="region of interest" description="Disordered" evidence="3">
    <location>
        <begin position="17"/>
        <end position="58"/>
    </location>
</feature>
<feature type="region of interest" description="Disordered" evidence="3">
    <location>
        <begin position="80"/>
        <end position="105"/>
    </location>
</feature>
<dbReference type="PROSITE" id="PS51286">
    <property type="entry name" value="RAP"/>
    <property type="match status" value="1"/>
</dbReference>
<comment type="caution">
    <text evidence="5">The sequence shown here is derived from an EMBL/GenBank/DDBJ whole genome shotgun (WGS) entry which is preliminary data.</text>
</comment>
<dbReference type="GO" id="GO:0005739">
    <property type="term" value="C:mitochondrion"/>
    <property type="evidence" value="ECO:0007669"/>
    <property type="project" value="UniProtKB-SubCell"/>
</dbReference>
<proteinExistence type="predicted"/>
<dbReference type="PANTHER" id="PTHR21228:SF70">
    <property type="entry name" value="FAST KINASE DOMAIN-CONTAINING PROTEIN 5, MITOCHONDRIAL"/>
    <property type="match status" value="1"/>
</dbReference>
<dbReference type="InterPro" id="IPR050870">
    <property type="entry name" value="FAST_kinase"/>
</dbReference>
<dbReference type="Pfam" id="PF06743">
    <property type="entry name" value="FAST_1"/>
    <property type="match status" value="1"/>
</dbReference>
<evidence type="ECO:0000256" key="1">
    <source>
        <dbReference type="ARBA" id="ARBA00004173"/>
    </source>
</evidence>
<feature type="compositionally biased region" description="Low complexity" evidence="3">
    <location>
        <begin position="39"/>
        <end position="49"/>
    </location>
</feature>
<dbReference type="Pfam" id="PF08373">
    <property type="entry name" value="RAP"/>
    <property type="match status" value="1"/>
</dbReference>
<evidence type="ECO:0000259" key="4">
    <source>
        <dbReference type="PROSITE" id="PS51286"/>
    </source>
</evidence>
<sequence>MSARLLSRGLARLRLPASPVRPVALSRGRGLQSEHGETQEQQQQEQEQQQQEEEQQQWEAEWLRPAGDYTLAYNPSAYFRPAVGRSGRRGQSEAEDGVPPLGLPPALRQQSNIYSICSSRCLSISNNTLLDLAFGRDGGAQERTAAPPPPQSCPPEVQVDPRAFQRCRPEYRAFTHDLCSRPAAPPPERAALVLQEVAVLRGSMTPADVASFLHALGSVPPPQAPLVRSDSRFSMLLRYGVEALHGFTHAQLLQVLRALVLLDLPPSHSVLELYEAECARRAPELDLHELLLAADLWRCLGRTATRFLERLHECVAGHLGQMGAAELVELVYLLGEGRRCPAPLLGPLEVALVGRVGELQAEEVGAVCLGLFKAQSALSAGAVRSLVDRGLALLPEVSDFALVNVMKLLRFSHLDHLAWLGAMATEIPQRAPHMGAQGLMHVALGCSALHYRDDRVLSAIARRVPEVAAQCRSKDAAKLLWAFGTLGAGPRQAAALYGSLTEVLRRHRAELLRYPQHLLTALLGLAFARQFPHDLLSAALGPDLVRRATASPLELRKDLLTLDGTVALELPGWTGPRLGRALSREVARQLWDFAREDVCRKPEVLEAEAALRSLLGGAEFVRKHMILPHTRSIDLEVRLDPHGRPLPVVSAEAADTEGQRSMDSAWGEGHCGVPLTDELLAQLTSTRRPPPQTPPPRNVMVEAEREGVFSVGVDLTDGLLGCLTNPRHQGAQSGAPQRTATRIAVQVSNRNHYCYRTHILLGLHALKRRQLVLAGYRVVELAHWEWFPLLRRPRAEQLAYLRDKIFHNQPE</sequence>
<dbReference type="AlphaFoldDB" id="A0ABD1KP00"/>
<dbReference type="InterPro" id="IPR013584">
    <property type="entry name" value="RAP"/>
</dbReference>